<dbReference type="AlphaFoldDB" id="A0A8J2QX30"/>
<name>A0A8J2QX30_9NEOP</name>
<feature type="region of interest" description="Disordered" evidence="1">
    <location>
        <begin position="1"/>
        <end position="33"/>
    </location>
</feature>
<organism evidence="2 3">
    <name type="scientific">Danaus chrysippus</name>
    <name type="common">African queen</name>
    <dbReference type="NCBI Taxonomy" id="151541"/>
    <lineage>
        <taxon>Eukaryota</taxon>
        <taxon>Metazoa</taxon>
        <taxon>Ecdysozoa</taxon>
        <taxon>Arthropoda</taxon>
        <taxon>Hexapoda</taxon>
        <taxon>Insecta</taxon>
        <taxon>Pterygota</taxon>
        <taxon>Neoptera</taxon>
        <taxon>Endopterygota</taxon>
        <taxon>Lepidoptera</taxon>
        <taxon>Glossata</taxon>
        <taxon>Ditrysia</taxon>
        <taxon>Papilionoidea</taxon>
        <taxon>Nymphalidae</taxon>
        <taxon>Danainae</taxon>
        <taxon>Danaini</taxon>
        <taxon>Danaina</taxon>
        <taxon>Danaus</taxon>
        <taxon>Anosia</taxon>
    </lineage>
</organism>
<comment type="caution">
    <text evidence="2">The sequence shown here is derived from an EMBL/GenBank/DDBJ whole genome shotgun (WGS) entry which is preliminary data.</text>
</comment>
<proteinExistence type="predicted"/>
<dbReference type="EMBL" id="CAKASE010000067">
    <property type="protein sequence ID" value="CAG9571427.1"/>
    <property type="molecule type" value="Genomic_DNA"/>
</dbReference>
<protein>
    <submittedName>
        <fullName evidence="2">(African queen) hypothetical protein</fullName>
    </submittedName>
</protein>
<feature type="compositionally biased region" description="Low complexity" evidence="1">
    <location>
        <begin position="8"/>
        <end position="19"/>
    </location>
</feature>
<evidence type="ECO:0000313" key="3">
    <source>
        <dbReference type="Proteomes" id="UP000789524"/>
    </source>
</evidence>
<gene>
    <name evidence="2" type="ORF">DCHRY22_LOCUS9661</name>
</gene>
<evidence type="ECO:0000313" key="2">
    <source>
        <dbReference type="EMBL" id="CAG9571427.1"/>
    </source>
</evidence>
<feature type="region of interest" description="Disordered" evidence="1">
    <location>
        <begin position="45"/>
        <end position="125"/>
    </location>
</feature>
<feature type="compositionally biased region" description="Basic and acidic residues" evidence="1">
    <location>
        <begin position="99"/>
        <end position="110"/>
    </location>
</feature>
<feature type="compositionally biased region" description="Polar residues" evidence="1">
    <location>
        <begin position="111"/>
        <end position="125"/>
    </location>
</feature>
<reference evidence="2" key="1">
    <citation type="submission" date="2021-09" db="EMBL/GenBank/DDBJ databases">
        <authorList>
            <person name="Martin H S."/>
        </authorList>
    </citation>
    <scope>NUCLEOTIDE SEQUENCE</scope>
</reference>
<sequence length="125" mass="14263">MTDKPGPSKRSSSRLTSCSRAKKKARKISTDSSLEDFVYSSEEAAFSQCCDEDDVSRGEEGSDNSDDSIFETRRRNRRDKLQPPECQKSSEQVHNLLLCDREERNKEKLTQEVSTDYQMDTSPSI</sequence>
<keyword evidence="3" id="KW-1185">Reference proteome</keyword>
<accession>A0A8J2QX30</accession>
<evidence type="ECO:0000256" key="1">
    <source>
        <dbReference type="SAM" id="MobiDB-lite"/>
    </source>
</evidence>
<dbReference type="Proteomes" id="UP000789524">
    <property type="component" value="Unassembled WGS sequence"/>
</dbReference>